<evidence type="ECO:0000256" key="1">
    <source>
        <dbReference type="ARBA" id="ARBA00007228"/>
    </source>
</evidence>
<dbReference type="PANTHER" id="PTHR43191:SF2">
    <property type="entry name" value="RRNA METHYLTRANSFERASE 3, MITOCHONDRIAL"/>
    <property type="match status" value="1"/>
</dbReference>
<dbReference type="PANTHER" id="PTHR43191">
    <property type="entry name" value="RRNA METHYLTRANSFERASE 3"/>
    <property type="match status" value="1"/>
</dbReference>
<evidence type="ECO:0000313" key="8">
    <source>
        <dbReference type="Proteomes" id="UP000472270"/>
    </source>
</evidence>
<dbReference type="Pfam" id="PF22435">
    <property type="entry name" value="MRM3-like_sub_bind"/>
    <property type="match status" value="1"/>
</dbReference>
<dbReference type="SUPFAM" id="SSF55315">
    <property type="entry name" value="L30e-like"/>
    <property type="match status" value="1"/>
</dbReference>
<evidence type="ECO:0000256" key="2">
    <source>
        <dbReference type="ARBA" id="ARBA00022552"/>
    </source>
</evidence>
<feature type="region of interest" description="Disordered" evidence="5">
    <location>
        <begin position="386"/>
        <end position="414"/>
    </location>
</feature>
<evidence type="ECO:0000256" key="3">
    <source>
        <dbReference type="ARBA" id="ARBA00022603"/>
    </source>
</evidence>
<name>A0A673KHV6_9TELE</name>
<dbReference type="GO" id="GO:0006364">
    <property type="term" value="P:rRNA processing"/>
    <property type="evidence" value="ECO:0007669"/>
    <property type="project" value="UniProtKB-KW"/>
</dbReference>
<feature type="compositionally biased region" description="Acidic residues" evidence="5">
    <location>
        <begin position="398"/>
        <end position="412"/>
    </location>
</feature>
<sequence>MNERLEKPEDSKQVNYLTNSSTEPIGCCACATERITPRDDSFFPSHIKDSFKTNESFKNDPTLAGDGRSTNMAALLYNVGRGFVIFGERSLLLRGHNNQRILVNSRRYVRALRRRPVAVVYYDGERERLIKSNEAADKMNQKLFTQKDKHREKVSERAGSQQWSGHVSECAEESPQMKDKLSGLRFEKAPAGDNRLAKVASVARSRAFRDKEGKVLLEGRRLICDALSAGAAPQMLFFSAVERLQELPLDKLQQAKLIKVRYEDMKTWSDLVTPQGVIAIFSKPDASRLVFPKDTRFQSVPLFLLCDNIRDAGNLGTILRCAAAAGCERVLLTKGCVDAWEPKVLRAAMGAHFRLPVFPNLDWDEISKHLPKDVVVHVADNSIKAPVPGQIEKGSLDDYSESDSDEESDDEPSLPCLKPQVYYESWAQRSTALVIGGETHGLSLEARRLAVETEGKRLFVPMAPGVESLNSAMAASILLFEGRRQLLQLLDKTRRRTRSKIVK</sequence>
<dbReference type="InterPro" id="IPR051259">
    <property type="entry name" value="rRNA_Methyltransferase"/>
</dbReference>
<reference evidence="7" key="2">
    <citation type="submission" date="2025-09" db="UniProtKB">
        <authorList>
            <consortium name="Ensembl"/>
        </authorList>
    </citation>
    <scope>IDENTIFICATION</scope>
</reference>
<gene>
    <name evidence="7" type="primary">mrm3a</name>
</gene>
<evidence type="ECO:0000313" key="7">
    <source>
        <dbReference type="Ensembl" id="ENSSRHP00000065953.1"/>
    </source>
</evidence>
<dbReference type="GO" id="GO:0008173">
    <property type="term" value="F:RNA methyltransferase activity"/>
    <property type="evidence" value="ECO:0007669"/>
    <property type="project" value="InterPro"/>
</dbReference>
<dbReference type="Gene3D" id="3.30.1330.30">
    <property type="match status" value="1"/>
</dbReference>
<feature type="compositionally biased region" description="Basic and acidic residues" evidence="5">
    <location>
        <begin position="147"/>
        <end position="156"/>
    </location>
</feature>
<dbReference type="Gene3D" id="3.40.1280.10">
    <property type="match status" value="1"/>
</dbReference>
<protein>
    <submittedName>
        <fullName evidence="7">rRNA methyltransferase 3A, mitochondrial-like</fullName>
    </submittedName>
</protein>
<dbReference type="Pfam" id="PF00588">
    <property type="entry name" value="SpoU_methylase"/>
    <property type="match status" value="1"/>
</dbReference>
<accession>A0A673KHV6</accession>
<dbReference type="InterPro" id="IPR029026">
    <property type="entry name" value="tRNA_m1G_MTases_N"/>
</dbReference>
<keyword evidence="8" id="KW-1185">Reference proteome</keyword>
<evidence type="ECO:0000256" key="4">
    <source>
        <dbReference type="ARBA" id="ARBA00022679"/>
    </source>
</evidence>
<dbReference type="InterPro" id="IPR001537">
    <property type="entry name" value="SpoU_MeTrfase"/>
</dbReference>
<dbReference type="InterPro" id="IPR013123">
    <property type="entry name" value="SpoU_subst-bd"/>
</dbReference>
<dbReference type="GO" id="GO:0005737">
    <property type="term" value="C:cytoplasm"/>
    <property type="evidence" value="ECO:0007669"/>
    <property type="project" value="UniProtKB-ARBA"/>
</dbReference>
<dbReference type="InterPro" id="IPR029064">
    <property type="entry name" value="Ribosomal_eL30-like_sf"/>
</dbReference>
<proteinExistence type="inferred from homology"/>
<dbReference type="CDD" id="cd18106">
    <property type="entry name" value="SpoU-like_RNMTL1"/>
    <property type="match status" value="1"/>
</dbReference>
<dbReference type="Proteomes" id="UP000472270">
    <property type="component" value="Unassembled WGS sequence"/>
</dbReference>
<keyword evidence="4" id="KW-0808">Transferase</keyword>
<comment type="similarity">
    <text evidence="1">Belongs to the class IV-like SAM-binding methyltransferase superfamily. RNA methyltransferase TrmH family.</text>
</comment>
<dbReference type="GO" id="GO:0003723">
    <property type="term" value="F:RNA binding"/>
    <property type="evidence" value="ECO:0007669"/>
    <property type="project" value="InterPro"/>
</dbReference>
<dbReference type="GO" id="GO:0032259">
    <property type="term" value="P:methylation"/>
    <property type="evidence" value="ECO:0007669"/>
    <property type="project" value="UniProtKB-KW"/>
</dbReference>
<reference evidence="7" key="1">
    <citation type="submission" date="2025-08" db="UniProtKB">
        <authorList>
            <consortium name="Ensembl"/>
        </authorList>
    </citation>
    <scope>IDENTIFICATION</scope>
</reference>
<organism evidence="7 8">
    <name type="scientific">Sinocyclocheilus rhinocerous</name>
    <dbReference type="NCBI Taxonomy" id="307959"/>
    <lineage>
        <taxon>Eukaryota</taxon>
        <taxon>Metazoa</taxon>
        <taxon>Chordata</taxon>
        <taxon>Craniata</taxon>
        <taxon>Vertebrata</taxon>
        <taxon>Euteleostomi</taxon>
        <taxon>Actinopterygii</taxon>
        <taxon>Neopterygii</taxon>
        <taxon>Teleostei</taxon>
        <taxon>Ostariophysi</taxon>
        <taxon>Cypriniformes</taxon>
        <taxon>Cyprinidae</taxon>
        <taxon>Cyprininae</taxon>
        <taxon>Sinocyclocheilus</taxon>
    </lineage>
</organism>
<dbReference type="InterPro" id="IPR053888">
    <property type="entry name" value="MRM3-like_sub_bind"/>
</dbReference>
<feature type="region of interest" description="Disordered" evidence="5">
    <location>
        <begin position="147"/>
        <end position="174"/>
    </location>
</feature>
<keyword evidence="2" id="KW-0698">rRNA processing</keyword>
<dbReference type="InterPro" id="IPR029028">
    <property type="entry name" value="Alpha/beta_knot_MTases"/>
</dbReference>
<dbReference type="Ensembl" id="ENSSRHT00000067764.1">
    <property type="protein sequence ID" value="ENSSRHP00000065953.1"/>
    <property type="gene ID" value="ENSSRHG00000032821.1"/>
</dbReference>
<evidence type="ECO:0000256" key="5">
    <source>
        <dbReference type="SAM" id="MobiDB-lite"/>
    </source>
</evidence>
<feature type="domain" description="RNA 2-O ribose methyltransferase substrate binding" evidence="6">
    <location>
        <begin position="216"/>
        <end position="287"/>
    </location>
</feature>
<dbReference type="SUPFAM" id="SSF75217">
    <property type="entry name" value="alpha/beta knot"/>
    <property type="match status" value="1"/>
</dbReference>
<dbReference type="SMART" id="SM00967">
    <property type="entry name" value="SpoU_sub_bind"/>
    <property type="match status" value="1"/>
</dbReference>
<dbReference type="AlphaFoldDB" id="A0A673KHV6"/>
<evidence type="ECO:0000259" key="6">
    <source>
        <dbReference type="SMART" id="SM00967"/>
    </source>
</evidence>
<keyword evidence="3" id="KW-0489">Methyltransferase</keyword>